<proteinExistence type="inferred from homology"/>
<accession>A0A2T9WUY1</accession>
<dbReference type="InterPro" id="IPR036227">
    <property type="entry name" value="Ribosomal_uL15/eL18_sf"/>
</dbReference>
<dbReference type="GO" id="GO:0006412">
    <property type="term" value="P:translation"/>
    <property type="evidence" value="ECO:0007669"/>
    <property type="project" value="UniProtKB-UniRule"/>
</dbReference>
<dbReference type="NCBIfam" id="NF003079">
    <property type="entry name" value="PRK04005.1"/>
    <property type="match status" value="1"/>
</dbReference>
<organism evidence="6 7">
    <name type="scientific">Nanobsidianus stetteri</name>
    <dbReference type="NCBI Taxonomy" id="1294122"/>
    <lineage>
        <taxon>Archaea</taxon>
        <taxon>Nanobdellota</taxon>
        <taxon>Candidatus Nanoarchaeia</taxon>
        <taxon>Nanoarchaeales</taxon>
        <taxon>Nanopusillaceae</taxon>
        <taxon>Candidatus Nanobsidianus</taxon>
    </lineage>
</organism>
<evidence type="ECO:0000256" key="3">
    <source>
        <dbReference type="ARBA" id="ARBA00023274"/>
    </source>
</evidence>
<dbReference type="Pfam" id="PF17135">
    <property type="entry name" value="Ribosomal_L18"/>
    <property type="match status" value="1"/>
</dbReference>
<dbReference type="PANTHER" id="PTHR10934">
    <property type="entry name" value="60S RIBOSOMAL PROTEIN L18"/>
    <property type="match status" value="1"/>
</dbReference>
<dbReference type="InterPro" id="IPR021131">
    <property type="entry name" value="Ribosomal_uL15/eL18"/>
</dbReference>
<name>A0A2T9WUY1_NANST</name>
<sequence length="121" mass="13796">MVKRTGPTNIYLRRLINLLKREGKKNNSKFWLYVAELLSRPTRRRVEVNLSKLNKYTNDGDAVIVPGKLLGYGMVNKKITVAAWKYSLNAKEKLDKSGIKILTIEELLKANPKGSNIKIII</sequence>
<evidence type="ECO:0000256" key="2">
    <source>
        <dbReference type="ARBA" id="ARBA00022980"/>
    </source>
</evidence>
<dbReference type="GO" id="GO:0003735">
    <property type="term" value="F:structural constituent of ribosome"/>
    <property type="evidence" value="ECO:0007669"/>
    <property type="project" value="InterPro"/>
</dbReference>
<comment type="caution">
    <text evidence="6">The sequence shown here is derived from an EMBL/GenBank/DDBJ whole genome shotgun (WGS) entry which is preliminary data.</text>
</comment>
<keyword evidence="3 4" id="KW-0687">Ribonucleoprotein</keyword>
<dbReference type="AlphaFoldDB" id="A0A2T9WUY1"/>
<comment type="similarity">
    <text evidence="1 4">Belongs to the eukaryotic ribosomal protein eL18 family.</text>
</comment>
<protein>
    <recommendedName>
        <fullName evidence="4">Large ribosomal subunit protein eL18</fullName>
    </recommendedName>
</protein>
<dbReference type="GO" id="GO:0003723">
    <property type="term" value="F:RNA binding"/>
    <property type="evidence" value="ECO:0007669"/>
    <property type="project" value="TreeGrafter"/>
</dbReference>
<dbReference type="EMBL" id="QEFH01000002">
    <property type="protein sequence ID" value="PVU71637.1"/>
    <property type="molecule type" value="Genomic_DNA"/>
</dbReference>
<dbReference type="Proteomes" id="UP000245908">
    <property type="component" value="Unassembled WGS sequence"/>
</dbReference>
<dbReference type="HAMAP" id="MF_00329">
    <property type="entry name" value="Ribosomal_eL18"/>
    <property type="match status" value="1"/>
</dbReference>
<dbReference type="PANTHER" id="PTHR10934:SF2">
    <property type="entry name" value="LARGE RIBOSOMAL SUBUNIT PROTEIN EL18"/>
    <property type="match status" value="1"/>
</dbReference>
<dbReference type="InterPro" id="IPR022947">
    <property type="entry name" value="Ribosomal_eL18_arc"/>
</dbReference>
<evidence type="ECO:0000313" key="7">
    <source>
        <dbReference type="Proteomes" id="UP000245908"/>
    </source>
</evidence>
<evidence type="ECO:0000259" key="5">
    <source>
        <dbReference type="Pfam" id="PF17135"/>
    </source>
</evidence>
<keyword evidence="2 4" id="KW-0689">Ribosomal protein</keyword>
<feature type="domain" description="Large ribosomal subunit protein uL15/eL18" evidence="5">
    <location>
        <begin position="8"/>
        <end position="119"/>
    </location>
</feature>
<evidence type="ECO:0000313" key="6">
    <source>
        <dbReference type="EMBL" id="PVU71637.1"/>
    </source>
</evidence>
<evidence type="ECO:0000256" key="4">
    <source>
        <dbReference type="HAMAP-Rule" id="MF_00329"/>
    </source>
</evidence>
<dbReference type="InterPro" id="IPR000039">
    <property type="entry name" value="Ribosomal_eL18"/>
</dbReference>
<gene>
    <name evidence="4" type="primary">rpl18e</name>
    <name evidence="6" type="ORF">DDW05_00340</name>
</gene>
<dbReference type="SUPFAM" id="SSF52080">
    <property type="entry name" value="Ribosomal proteins L15p and L18e"/>
    <property type="match status" value="1"/>
</dbReference>
<dbReference type="Gene3D" id="3.100.10.10">
    <property type="match status" value="1"/>
</dbReference>
<reference evidence="6 7" key="1">
    <citation type="journal article" date="2015" name="Appl. Environ. Microbiol.">
        <title>Nanoarchaeota, Their Sulfolobales Host, and Nanoarchaeota Virus Distribution across Yellowstone National Park Hot Springs.</title>
        <authorList>
            <person name="Munson-McGee J.H."/>
            <person name="Field E.K."/>
            <person name="Bateson M."/>
            <person name="Rooney C."/>
            <person name="Stepanauskas R."/>
            <person name="Young M.J."/>
        </authorList>
    </citation>
    <scope>NUCLEOTIDE SEQUENCE [LARGE SCALE GENOMIC DNA]</scope>
    <source>
        <strain evidence="6">SCGC AB-777_O03</strain>
    </source>
</reference>
<evidence type="ECO:0000256" key="1">
    <source>
        <dbReference type="ARBA" id="ARBA00006815"/>
    </source>
</evidence>
<dbReference type="GO" id="GO:0022625">
    <property type="term" value="C:cytosolic large ribosomal subunit"/>
    <property type="evidence" value="ECO:0007669"/>
    <property type="project" value="TreeGrafter"/>
</dbReference>